<evidence type="ECO:0000313" key="5">
    <source>
        <dbReference type="EMBL" id="MTE25450.1"/>
    </source>
</evidence>
<sequence>MAERPKAKQRYQENLNCVLDYIHNHLDSKIDIAHLAELSHFSKYHFHRITRALLGEPLGAYITRARVEAAAKLIRYSDNSIEDIAYSVGFETPSSLSKAFKNHFGITPSQHRNKKEITCAERSRSIKKQNIMKTELNIKKPKIQELEDQQCLYYTMYGAYQDLDYGLAWEKLWAEVKAQQLFTKGIRHNGLPHDDPKITEPNKIRYDACLIIHKDAKPNGDVGVKTLKGGKFATFLYQGSYKHFAKVYDYMFNEWLLQTDYELRDAPCREKYISDARRAAEEKLKTEFYIPIK</sequence>
<dbReference type="InterPro" id="IPR029442">
    <property type="entry name" value="GyrI-like"/>
</dbReference>
<dbReference type="InterPro" id="IPR018062">
    <property type="entry name" value="HTH_AraC-typ_CS"/>
</dbReference>
<dbReference type="SMART" id="SM00342">
    <property type="entry name" value="HTH_ARAC"/>
    <property type="match status" value="1"/>
</dbReference>
<dbReference type="Gene3D" id="1.10.10.60">
    <property type="entry name" value="Homeodomain-like"/>
    <property type="match status" value="2"/>
</dbReference>
<evidence type="ECO:0000313" key="6">
    <source>
        <dbReference type="Proteomes" id="UP000447545"/>
    </source>
</evidence>
<dbReference type="PROSITE" id="PS00041">
    <property type="entry name" value="HTH_ARAC_FAMILY_1"/>
    <property type="match status" value="1"/>
</dbReference>
<dbReference type="AlphaFoldDB" id="A0A7K1G841"/>
<gene>
    <name evidence="5" type="ORF">F1003_00775</name>
</gene>
<feature type="domain" description="HTH araC/xylS-type" evidence="4">
    <location>
        <begin position="16"/>
        <end position="114"/>
    </location>
</feature>
<keyword evidence="2" id="KW-0238">DNA-binding</keyword>
<dbReference type="GO" id="GO:0003700">
    <property type="term" value="F:DNA-binding transcription factor activity"/>
    <property type="evidence" value="ECO:0007669"/>
    <property type="project" value="InterPro"/>
</dbReference>
<protein>
    <submittedName>
        <fullName evidence="5">Helix-turn-helix domain-containing protein</fullName>
    </submittedName>
</protein>
<dbReference type="GO" id="GO:0043565">
    <property type="term" value="F:sequence-specific DNA binding"/>
    <property type="evidence" value="ECO:0007669"/>
    <property type="project" value="InterPro"/>
</dbReference>
<evidence type="ECO:0000256" key="1">
    <source>
        <dbReference type="ARBA" id="ARBA00023015"/>
    </source>
</evidence>
<comment type="caution">
    <text evidence="5">The sequence shown here is derived from an EMBL/GenBank/DDBJ whole genome shotgun (WGS) entry which is preliminary data.</text>
</comment>
<dbReference type="InterPro" id="IPR020449">
    <property type="entry name" value="Tscrpt_reg_AraC-type_HTH"/>
</dbReference>
<name>A0A7K1G841_9FLAO</name>
<proteinExistence type="predicted"/>
<organism evidence="5 6">
    <name type="scientific">Winogradskyella ouciana</name>
    <dbReference type="NCBI Taxonomy" id="2608631"/>
    <lineage>
        <taxon>Bacteria</taxon>
        <taxon>Pseudomonadati</taxon>
        <taxon>Bacteroidota</taxon>
        <taxon>Flavobacteriia</taxon>
        <taxon>Flavobacteriales</taxon>
        <taxon>Flavobacteriaceae</taxon>
        <taxon>Winogradskyella</taxon>
    </lineage>
</organism>
<evidence type="ECO:0000256" key="2">
    <source>
        <dbReference type="ARBA" id="ARBA00023125"/>
    </source>
</evidence>
<dbReference type="Pfam" id="PF06445">
    <property type="entry name" value="GyrI-like"/>
    <property type="match status" value="1"/>
</dbReference>
<dbReference type="PROSITE" id="PS01124">
    <property type="entry name" value="HTH_ARAC_FAMILY_2"/>
    <property type="match status" value="1"/>
</dbReference>
<dbReference type="SMART" id="SM00871">
    <property type="entry name" value="AraC_E_bind"/>
    <property type="match status" value="1"/>
</dbReference>
<evidence type="ECO:0000259" key="4">
    <source>
        <dbReference type="PROSITE" id="PS01124"/>
    </source>
</evidence>
<dbReference type="SUPFAM" id="SSF55136">
    <property type="entry name" value="Probable bacterial effector-binding domain"/>
    <property type="match status" value="1"/>
</dbReference>
<dbReference type="SUPFAM" id="SSF46689">
    <property type="entry name" value="Homeodomain-like"/>
    <property type="match status" value="2"/>
</dbReference>
<keyword evidence="6" id="KW-1185">Reference proteome</keyword>
<dbReference type="Proteomes" id="UP000447545">
    <property type="component" value="Unassembled WGS sequence"/>
</dbReference>
<evidence type="ECO:0000256" key="3">
    <source>
        <dbReference type="ARBA" id="ARBA00023163"/>
    </source>
</evidence>
<accession>A0A7K1G841</accession>
<dbReference type="Pfam" id="PF12833">
    <property type="entry name" value="HTH_18"/>
    <property type="match status" value="1"/>
</dbReference>
<dbReference type="InterPro" id="IPR050908">
    <property type="entry name" value="SmbC-like"/>
</dbReference>
<dbReference type="InterPro" id="IPR010499">
    <property type="entry name" value="AraC_E-bd"/>
</dbReference>
<dbReference type="Gene3D" id="3.20.80.10">
    <property type="entry name" value="Regulatory factor, effector binding domain"/>
    <property type="match status" value="1"/>
</dbReference>
<reference evidence="5 6" key="1">
    <citation type="submission" date="2019-11" db="EMBL/GenBank/DDBJ databases">
        <title>Winogradskyella ouciana sp. nov., isolated from the hadal seawater of the Mariana Trench.</title>
        <authorList>
            <person name="Liu R."/>
        </authorList>
    </citation>
    <scope>NUCLEOTIDE SEQUENCE [LARGE SCALE GENOMIC DNA]</scope>
    <source>
        <strain evidence="5 6">ZXX205</strain>
    </source>
</reference>
<dbReference type="InterPro" id="IPR018060">
    <property type="entry name" value="HTH_AraC"/>
</dbReference>
<keyword evidence="1" id="KW-0805">Transcription regulation</keyword>
<dbReference type="InterPro" id="IPR011256">
    <property type="entry name" value="Reg_factor_effector_dom_sf"/>
</dbReference>
<dbReference type="InterPro" id="IPR009057">
    <property type="entry name" value="Homeodomain-like_sf"/>
</dbReference>
<dbReference type="PRINTS" id="PR00032">
    <property type="entry name" value="HTHARAC"/>
</dbReference>
<dbReference type="EMBL" id="WJYA01000002">
    <property type="protein sequence ID" value="MTE25450.1"/>
    <property type="molecule type" value="Genomic_DNA"/>
</dbReference>
<keyword evidence="3" id="KW-0804">Transcription</keyword>
<dbReference type="PANTHER" id="PTHR40055:SF1">
    <property type="entry name" value="TRANSCRIPTIONAL REGULATOR YGIV-RELATED"/>
    <property type="match status" value="1"/>
</dbReference>
<dbReference type="PANTHER" id="PTHR40055">
    <property type="entry name" value="TRANSCRIPTIONAL REGULATOR YGIV-RELATED"/>
    <property type="match status" value="1"/>
</dbReference>